<dbReference type="InterPro" id="IPR036709">
    <property type="entry name" value="Autotransporte_beta_dom_sf"/>
</dbReference>
<feature type="region of interest" description="Disordered" evidence="1">
    <location>
        <begin position="955"/>
        <end position="994"/>
    </location>
</feature>
<accession>A0A501XQV7</accession>
<keyword evidence="2" id="KW-0732">Signal</keyword>
<feature type="region of interest" description="Disordered" evidence="1">
    <location>
        <begin position="47"/>
        <end position="81"/>
    </location>
</feature>
<dbReference type="SMART" id="SM00869">
    <property type="entry name" value="Autotransporter"/>
    <property type="match status" value="1"/>
</dbReference>
<name>A0A501XQV7_9SPHN</name>
<organism evidence="4 5">
    <name type="scientific">Sandaracinobacter neustonicus</name>
    <dbReference type="NCBI Taxonomy" id="1715348"/>
    <lineage>
        <taxon>Bacteria</taxon>
        <taxon>Pseudomonadati</taxon>
        <taxon>Pseudomonadota</taxon>
        <taxon>Alphaproteobacteria</taxon>
        <taxon>Sphingomonadales</taxon>
        <taxon>Sphingosinicellaceae</taxon>
        <taxon>Sandaracinobacter</taxon>
    </lineage>
</organism>
<feature type="compositionally biased region" description="Low complexity" evidence="1">
    <location>
        <begin position="982"/>
        <end position="991"/>
    </location>
</feature>
<dbReference type="EMBL" id="VFSU01000013">
    <property type="protein sequence ID" value="TPE63088.1"/>
    <property type="molecule type" value="Genomic_DNA"/>
</dbReference>
<feature type="compositionally biased region" description="Gly residues" evidence="1">
    <location>
        <begin position="64"/>
        <end position="76"/>
    </location>
</feature>
<evidence type="ECO:0000256" key="2">
    <source>
        <dbReference type="SAM" id="SignalP"/>
    </source>
</evidence>
<feature type="region of interest" description="Disordered" evidence="1">
    <location>
        <begin position="374"/>
        <end position="393"/>
    </location>
</feature>
<dbReference type="Proteomes" id="UP000319897">
    <property type="component" value="Unassembled WGS sequence"/>
</dbReference>
<feature type="chain" id="PRO_5021316953" evidence="2">
    <location>
        <begin position="32"/>
        <end position="2007"/>
    </location>
</feature>
<feature type="region of interest" description="Disordered" evidence="1">
    <location>
        <begin position="741"/>
        <end position="782"/>
    </location>
</feature>
<reference evidence="4 5" key="1">
    <citation type="submission" date="2019-06" db="EMBL/GenBank/DDBJ databases">
        <authorList>
            <person name="Lee I."/>
            <person name="Jang G.I."/>
            <person name="Hwang C.Y."/>
        </authorList>
    </citation>
    <scope>NUCLEOTIDE SEQUENCE [LARGE SCALE GENOMIC DNA]</scope>
    <source>
        <strain evidence="4 5">PAMC 28131</strain>
    </source>
</reference>
<evidence type="ECO:0000259" key="3">
    <source>
        <dbReference type="PROSITE" id="PS51208"/>
    </source>
</evidence>
<dbReference type="RefSeq" id="WP_140927217.1">
    <property type="nucleotide sequence ID" value="NZ_VFSU01000013.1"/>
</dbReference>
<feature type="region of interest" description="Disordered" evidence="1">
    <location>
        <begin position="1033"/>
        <end position="1063"/>
    </location>
</feature>
<feature type="region of interest" description="Disordered" evidence="1">
    <location>
        <begin position="1099"/>
        <end position="1118"/>
    </location>
</feature>
<evidence type="ECO:0000256" key="1">
    <source>
        <dbReference type="SAM" id="MobiDB-lite"/>
    </source>
</evidence>
<feature type="compositionally biased region" description="Gly residues" evidence="1">
    <location>
        <begin position="1051"/>
        <end position="1062"/>
    </location>
</feature>
<feature type="compositionally biased region" description="Gly residues" evidence="1">
    <location>
        <begin position="743"/>
        <end position="755"/>
    </location>
</feature>
<dbReference type="SUPFAM" id="SSF103515">
    <property type="entry name" value="Autotransporter"/>
    <property type="match status" value="1"/>
</dbReference>
<feature type="compositionally biased region" description="Low complexity" evidence="1">
    <location>
        <begin position="51"/>
        <end position="63"/>
    </location>
</feature>
<feature type="compositionally biased region" description="Low complexity" evidence="1">
    <location>
        <begin position="1036"/>
        <end position="1050"/>
    </location>
</feature>
<gene>
    <name evidence="4" type="ORF">FJQ54_04380</name>
</gene>
<feature type="compositionally biased region" description="Low complexity" evidence="1">
    <location>
        <begin position="756"/>
        <end position="775"/>
    </location>
</feature>
<comment type="caution">
    <text evidence="4">The sequence shown here is derived from an EMBL/GenBank/DDBJ whole genome shotgun (WGS) entry which is preliminary data.</text>
</comment>
<feature type="compositionally biased region" description="Gly residues" evidence="1">
    <location>
        <begin position="117"/>
        <end position="130"/>
    </location>
</feature>
<dbReference type="InterPro" id="IPR005546">
    <property type="entry name" value="Autotransporte_beta"/>
</dbReference>
<sequence>MGNSAKRGSLLGSTAMAATAIMMFQAAPAMADCPVPAGGACVWGGTGGAGSPAPSSGAPSNGNGHDGGPGDPGPSGGLTIDGRNWVAIAQLGFSPVQLFTIGGAGAQGSDATAGLDGKSGGSGGRGGDGGSLNITLGSGMSGSTSGPIAAISIFSGGGEGGAGASANLSTDDDQNGVGGIGGTGGTLTLDIDGTWPFNTNDATTGRSLATASTGGAGGYGRDWKAGLNEDGIDGGAGGLGGTMDVILRGTFNNAMGAAIFSGGGTGGAGGQSEQWPGSIGGAGGAGGQGGTVNVTTTSTSYFGTTTGYDAALGFSSQGGTGGVGGSGPSGGNAGAGGAGGDITLTLQGGQFVATGSTASVGILAQSLGGNGGDGGSGGHVIGPNGGAGSAGGTPGTVTINGGGLATITTGQNMGPDGDPTVFGYSPGILAQAIGGGGGSGGDANGWLAVGGDGGAGVNGNAVSVEVQANITTWGTNSDGIAVQSIGGGGGKGGDAKGSGVEVNMIIGGTGGGGGDGAGAAAHLESSSAITTYGTHSSAIVIQSVGGGGGAGGAAYSKSTNLFYGASISLGGSGGNGGNGSTVGFVTGASSTNEGRIITSGADSHGILGQSIGGGGGIGGASTAISKTYSDDDYPSMSLTLAMGGSGGNGGVGGTVRLDNSGLILSTGGGSIGVIAQSIGGGGGTGGDASSASTATGGAVNISSSFTFGGKAGSGSHGGIASISNNGIIITTGESADAMLVQSIGGGGGNGGGGDGKSSTSGGDNSTSISATITMGGTAGGGGDGQSVTATNLGSIITLGDSAFGVAAQSIGGGGGRGGGAAGSASGDFTGTATVGGSGGNGGNANGADAVNAESTVTVNNKAGATIVTFGGDANGIIAQSIGGGGGAAGKAGSNISTKKSTNDGGNGDAAGKQNTISGMTQAFDANGMAGLQQYAGLNGAINTVNSLLGNSNSVSLLGDEDPDSALDDASQSKGETDDDNDSSSINISVAVGGTGGSGGDGGAVVVQNDGEVATLGHHADAIVAMSIGGGGGKGGAATTAASDDNKNGNVSVGGSGGSGGSGSTTSITNTGAIFTKGALSAGIVGQSIAGGGGIGGASASSVSASSKNNGDDDANDGAFKSLQVSVGGKGGTSAESGQVTISNSGAISTAAHDSIGIIAQSITGGGGIVKTLAVDLEGAGGSASATGTKYDINFQFGGSNGSTSQGSGRVEVTTTAGGTITTKGDNAYGILAQSIAGGGGVALGGTAKGSSVADFFGSGTTSGSVIDDGKNDPTDPNGNSGLFVTVGADISTGFKQKDGTVTGKGASAVIAQSIGGGGGLAGDTGWTQQHFGFGGGGTNRTGNGGVVDVTIDAGVNITAIGDNTTAIIAQSIGGGGGYIANSNGLFTGTAGGHGYGNNVTVTNSGTITVTGAYAMGIFAQSDGDGSQHGRIAIDNHGTINGSASNWAVYFDHGGTQAENNNVLNNWGTINSGSASGYAVYGNAGFVYITNSGNIWGQIDLTSNGGNGYLDIIASGTVHSTSINVGNNCTATNCSVSNAGTLDMRSADGAARITGHYIGKAGSRLVLAADFAGGKGTQLVIDGNAAIDGTVDVRASSMRNKPLTLINATGQLTLGQSLQSSGTHLFDYALTTDGKLLTVTPRAHFTEKATQLGHNSQAVANGLQSLFDSGASADVAFGRLMSVADDAGYASALDSLAGGGLGAFGAFRFNSSRSFAANLYGGCNDLQFASRSADRCGWARVLVNNSTQDSSADRLGYKADSWAMQKGLQLPLSDTLALTLSSAYENTKFRDGDARIKGGSIVAGIGLFYGAERLELSGAIDAAYGWYKSSRSIALGGISEQASAKPEQSQIGGHVRASYSLSAGSNGFVRPFVEGHAIRVSNKAFTETGPSPFRLAVEGQADTALIGVAGLEVGTKLPLSAKVMLRPFASAALEYGSPRSWTTTARFAEQPQGDSFDLTTAGPETLGRFAIGADLLGSKNVAFSVQYAPELGKGFTSHSGTARLTIAF</sequence>
<feature type="domain" description="Autotransporter" evidence="3">
    <location>
        <begin position="1729"/>
        <end position="2007"/>
    </location>
</feature>
<keyword evidence="5" id="KW-1185">Reference proteome</keyword>
<proteinExistence type="predicted"/>
<feature type="region of interest" description="Disordered" evidence="1">
    <location>
        <begin position="109"/>
        <end position="133"/>
    </location>
</feature>
<dbReference type="OrthoDB" id="7176850at2"/>
<evidence type="ECO:0000313" key="4">
    <source>
        <dbReference type="EMBL" id="TPE63088.1"/>
    </source>
</evidence>
<feature type="region of interest" description="Disordered" evidence="1">
    <location>
        <begin position="888"/>
        <end position="913"/>
    </location>
</feature>
<feature type="signal peptide" evidence="2">
    <location>
        <begin position="1"/>
        <end position="31"/>
    </location>
</feature>
<evidence type="ECO:0000313" key="5">
    <source>
        <dbReference type="Proteomes" id="UP000319897"/>
    </source>
</evidence>
<feature type="compositionally biased region" description="Low complexity" evidence="1">
    <location>
        <begin position="1099"/>
        <end position="1108"/>
    </location>
</feature>
<protein>
    <submittedName>
        <fullName evidence="4">Autotransporter outer membrane beta-barrel domain-containing protein</fullName>
    </submittedName>
</protein>
<dbReference type="PROSITE" id="PS51208">
    <property type="entry name" value="AUTOTRANSPORTER"/>
    <property type="match status" value="1"/>
</dbReference>